<feature type="compositionally biased region" description="Basic and acidic residues" evidence="1">
    <location>
        <begin position="102"/>
        <end position="114"/>
    </location>
</feature>
<dbReference type="AlphaFoldDB" id="A0A5N6Q6T8"/>
<name>A0A5N6Q6T8_9ASTR</name>
<dbReference type="EMBL" id="SZYD01000001">
    <property type="protein sequence ID" value="KAD7479651.1"/>
    <property type="molecule type" value="Genomic_DNA"/>
</dbReference>
<evidence type="ECO:0000313" key="2">
    <source>
        <dbReference type="EMBL" id="KAD7479651.1"/>
    </source>
</evidence>
<proteinExistence type="predicted"/>
<dbReference type="Proteomes" id="UP000326396">
    <property type="component" value="Linkage Group LG1"/>
</dbReference>
<comment type="caution">
    <text evidence="2">The sequence shown here is derived from an EMBL/GenBank/DDBJ whole genome shotgun (WGS) entry which is preliminary data.</text>
</comment>
<evidence type="ECO:0000313" key="3">
    <source>
        <dbReference type="Proteomes" id="UP000326396"/>
    </source>
</evidence>
<evidence type="ECO:0000256" key="1">
    <source>
        <dbReference type="SAM" id="MobiDB-lite"/>
    </source>
</evidence>
<sequence length="114" mass="12866">MVMVMTASNTSLFRLMLSVVETRDEVEVEQQLTHSRLHALNFRLKCTVLFKTKPSARSRIDASNHTSDRRVSPPPPSLNLRPSASKMSNQNIDEEVEEIEDAESKSMEEIGGHL</sequence>
<feature type="compositionally biased region" description="Basic and acidic residues" evidence="1">
    <location>
        <begin position="58"/>
        <end position="71"/>
    </location>
</feature>
<accession>A0A5N6Q6T8</accession>
<gene>
    <name evidence="2" type="ORF">E3N88_02787</name>
</gene>
<feature type="compositionally biased region" description="Acidic residues" evidence="1">
    <location>
        <begin position="92"/>
        <end position="101"/>
    </location>
</feature>
<organism evidence="2 3">
    <name type="scientific">Mikania micrantha</name>
    <name type="common">bitter vine</name>
    <dbReference type="NCBI Taxonomy" id="192012"/>
    <lineage>
        <taxon>Eukaryota</taxon>
        <taxon>Viridiplantae</taxon>
        <taxon>Streptophyta</taxon>
        <taxon>Embryophyta</taxon>
        <taxon>Tracheophyta</taxon>
        <taxon>Spermatophyta</taxon>
        <taxon>Magnoliopsida</taxon>
        <taxon>eudicotyledons</taxon>
        <taxon>Gunneridae</taxon>
        <taxon>Pentapetalae</taxon>
        <taxon>asterids</taxon>
        <taxon>campanulids</taxon>
        <taxon>Asterales</taxon>
        <taxon>Asteraceae</taxon>
        <taxon>Asteroideae</taxon>
        <taxon>Heliantheae alliance</taxon>
        <taxon>Eupatorieae</taxon>
        <taxon>Mikania</taxon>
    </lineage>
</organism>
<protein>
    <submittedName>
        <fullName evidence="2">Uncharacterized protein</fullName>
    </submittedName>
</protein>
<keyword evidence="3" id="KW-1185">Reference proteome</keyword>
<feature type="region of interest" description="Disordered" evidence="1">
    <location>
        <begin position="55"/>
        <end position="114"/>
    </location>
</feature>
<reference evidence="2 3" key="1">
    <citation type="submission" date="2019-05" db="EMBL/GenBank/DDBJ databases">
        <title>Mikania micrantha, genome provides insights into the molecular mechanism of rapid growth.</title>
        <authorList>
            <person name="Liu B."/>
        </authorList>
    </citation>
    <scope>NUCLEOTIDE SEQUENCE [LARGE SCALE GENOMIC DNA]</scope>
    <source>
        <strain evidence="2">NLD-2019</strain>
        <tissue evidence="2">Leaf</tissue>
    </source>
</reference>